<dbReference type="InterPro" id="IPR001348">
    <property type="entry name" value="ATP_PRibTrfase_HisG"/>
</dbReference>
<evidence type="ECO:0000256" key="9">
    <source>
        <dbReference type="ARBA" id="ARBA00022605"/>
    </source>
</evidence>
<evidence type="ECO:0000256" key="1">
    <source>
        <dbReference type="ARBA" id="ARBA00000915"/>
    </source>
</evidence>
<evidence type="ECO:0000256" key="8">
    <source>
        <dbReference type="ARBA" id="ARBA00022490"/>
    </source>
</evidence>
<evidence type="ECO:0000256" key="17">
    <source>
        <dbReference type="SAM" id="MobiDB-lite"/>
    </source>
</evidence>
<proteinExistence type="inferred from homology"/>
<keyword evidence="10 16" id="KW-0328">Glycosyltransferase</keyword>
<name>A0A0K2G8S0_NITMO</name>
<evidence type="ECO:0000313" key="20">
    <source>
        <dbReference type="Proteomes" id="UP000069205"/>
    </source>
</evidence>
<comment type="pathway">
    <text evidence="3 16">Amino-acid biosynthesis; L-histidine biosynthesis; L-histidine from 5-phospho-alpha-D-ribose 1-diphosphate: step 1/9.</text>
</comment>
<sequence>MKDGMLTIALSKGKLIESALDLFRRAGYTGAGLSSESRRLIFPCPEIDTTFLIVRPSDVPTYVEYGGADAGIVGKDVLLEQESDVYEPLDLGFGACRISVAALRGEGSRDRLSSKIRVATKYPRITERFFNQRGIPVEIIKLYGSIELAPVVGLADRIVDLVETGGTLKAHDLVEVEVIAHSTARFIVNRASLRLKHHPLMELIRRLRAATDTKVPVSGNGRRPPGRKVKSRQARV</sequence>
<comment type="subunit">
    <text evidence="5 16">Heteromultimer composed of HisG and HisZ subunits.</text>
</comment>
<evidence type="ECO:0000256" key="14">
    <source>
        <dbReference type="ARBA" id="ARBA00023102"/>
    </source>
</evidence>
<keyword evidence="20" id="KW-1185">Reference proteome</keyword>
<dbReference type="UniPathway" id="UPA00031">
    <property type="reaction ID" value="UER00006"/>
</dbReference>
<keyword evidence="13 16" id="KW-0067">ATP-binding</keyword>
<feature type="domain" description="ATP phosphoribosyltransferase catalytic" evidence="18">
    <location>
        <begin position="55"/>
        <end position="208"/>
    </location>
</feature>
<keyword evidence="14 16" id="KW-0368">Histidine biosynthesis</keyword>
<keyword evidence="9 16" id="KW-0028">Amino-acid biosynthesis</keyword>
<keyword evidence="8 16" id="KW-0963">Cytoplasm</keyword>
<dbReference type="InterPro" id="IPR013820">
    <property type="entry name" value="ATP_PRibTrfase_cat"/>
</dbReference>
<evidence type="ECO:0000256" key="7">
    <source>
        <dbReference type="ARBA" id="ARBA00020998"/>
    </source>
</evidence>
<evidence type="ECO:0000256" key="13">
    <source>
        <dbReference type="ARBA" id="ARBA00022840"/>
    </source>
</evidence>
<protein>
    <recommendedName>
        <fullName evidence="7 16">ATP phosphoribosyltransferase</fullName>
        <shortName evidence="16">ATP-PRT</shortName>
        <shortName evidence="16">ATP-PRTase</shortName>
        <ecNumber evidence="6 16">2.4.2.17</ecNumber>
    </recommendedName>
</protein>
<dbReference type="Proteomes" id="UP000069205">
    <property type="component" value="Chromosome"/>
</dbReference>
<dbReference type="HAMAP" id="MF_01018">
    <property type="entry name" value="HisG_Short"/>
    <property type="match status" value="1"/>
</dbReference>
<evidence type="ECO:0000256" key="6">
    <source>
        <dbReference type="ARBA" id="ARBA00011946"/>
    </source>
</evidence>
<dbReference type="PANTHER" id="PTHR21403">
    <property type="entry name" value="ATP PHOSPHORIBOSYLTRANSFERASE ATP-PRTASE"/>
    <property type="match status" value="1"/>
</dbReference>
<keyword evidence="11 16" id="KW-0808">Transferase</keyword>
<organism evidence="19 20">
    <name type="scientific">Nitrospira moscoviensis</name>
    <dbReference type="NCBI Taxonomy" id="42253"/>
    <lineage>
        <taxon>Bacteria</taxon>
        <taxon>Pseudomonadati</taxon>
        <taxon>Nitrospirota</taxon>
        <taxon>Nitrospiria</taxon>
        <taxon>Nitrospirales</taxon>
        <taxon>Nitrospiraceae</taxon>
        <taxon>Nitrospira</taxon>
    </lineage>
</organism>
<dbReference type="NCBIfam" id="TIGR00070">
    <property type="entry name" value="hisG"/>
    <property type="match status" value="1"/>
</dbReference>
<dbReference type="EMBL" id="CP011801">
    <property type="protein sequence ID" value="ALA57259.1"/>
    <property type="molecule type" value="Genomic_DNA"/>
</dbReference>
<dbReference type="PATRIC" id="fig|42253.5.peg.809"/>
<evidence type="ECO:0000256" key="3">
    <source>
        <dbReference type="ARBA" id="ARBA00004667"/>
    </source>
</evidence>
<dbReference type="EC" id="2.4.2.17" evidence="6 16"/>
<evidence type="ECO:0000256" key="5">
    <source>
        <dbReference type="ARBA" id="ARBA00011496"/>
    </source>
</evidence>
<dbReference type="GO" id="GO:0005737">
    <property type="term" value="C:cytoplasm"/>
    <property type="evidence" value="ECO:0007669"/>
    <property type="project" value="UniProtKB-SubCell"/>
</dbReference>
<dbReference type="AlphaFoldDB" id="A0A0K2G8S0"/>
<dbReference type="GO" id="GO:0005524">
    <property type="term" value="F:ATP binding"/>
    <property type="evidence" value="ECO:0007669"/>
    <property type="project" value="UniProtKB-KW"/>
</dbReference>
<accession>A0A0K2G8S0</accession>
<evidence type="ECO:0000256" key="15">
    <source>
        <dbReference type="ARBA" id="ARBA00024861"/>
    </source>
</evidence>
<comment type="domain">
    <text evidence="16">Lacks the C-terminal regulatory region which is replaced by HisZ.</text>
</comment>
<dbReference type="PROSITE" id="PS01316">
    <property type="entry name" value="ATP_P_PHORIBOSYLTR"/>
    <property type="match status" value="1"/>
</dbReference>
<dbReference type="FunFam" id="3.40.190.10:FF:000008">
    <property type="entry name" value="ATP phosphoribosyltransferase"/>
    <property type="match status" value="1"/>
</dbReference>
<reference evidence="19 20" key="1">
    <citation type="journal article" date="2015" name="Proc. Natl. Acad. Sci. U.S.A.">
        <title>Expanded metabolic versatility of ubiquitous nitrite-oxidizing bacteria from the genus Nitrospira.</title>
        <authorList>
            <person name="Koch H."/>
            <person name="Lucker S."/>
            <person name="Albertsen M."/>
            <person name="Kitzinger K."/>
            <person name="Herbold C."/>
            <person name="Spieck E."/>
            <person name="Nielsen P.H."/>
            <person name="Wagner M."/>
            <person name="Daims H."/>
        </authorList>
    </citation>
    <scope>NUCLEOTIDE SEQUENCE [LARGE SCALE GENOMIC DNA]</scope>
    <source>
        <strain evidence="19 20">NSP M-1</strain>
    </source>
</reference>
<feature type="compositionally biased region" description="Basic residues" evidence="17">
    <location>
        <begin position="224"/>
        <end position="236"/>
    </location>
</feature>
<evidence type="ECO:0000313" key="19">
    <source>
        <dbReference type="EMBL" id="ALA57259.1"/>
    </source>
</evidence>
<comment type="catalytic activity">
    <reaction evidence="1 16">
        <text>1-(5-phospho-beta-D-ribosyl)-ATP + diphosphate = 5-phospho-alpha-D-ribose 1-diphosphate + ATP</text>
        <dbReference type="Rhea" id="RHEA:18473"/>
        <dbReference type="ChEBI" id="CHEBI:30616"/>
        <dbReference type="ChEBI" id="CHEBI:33019"/>
        <dbReference type="ChEBI" id="CHEBI:58017"/>
        <dbReference type="ChEBI" id="CHEBI:73183"/>
        <dbReference type="EC" id="2.4.2.17"/>
    </reaction>
</comment>
<evidence type="ECO:0000256" key="10">
    <source>
        <dbReference type="ARBA" id="ARBA00022676"/>
    </source>
</evidence>
<dbReference type="GO" id="GO:0000105">
    <property type="term" value="P:L-histidine biosynthetic process"/>
    <property type="evidence" value="ECO:0007669"/>
    <property type="project" value="UniProtKB-UniRule"/>
</dbReference>
<dbReference type="CDD" id="cd13595">
    <property type="entry name" value="PBP2_HisGs"/>
    <property type="match status" value="1"/>
</dbReference>
<dbReference type="KEGG" id="nmv:NITMOv2_0824"/>
<keyword evidence="12 16" id="KW-0547">Nucleotide-binding</keyword>
<comment type="function">
    <text evidence="15 16">Catalyzes the condensation of ATP and 5-phosphoribose 1-diphosphate to form N'-(5'-phosphoribosyl)-ATP (PR-ATP). Has a crucial role in the pathway because the rate of histidine biosynthesis seems to be controlled primarily by regulation of HisG enzymatic activity.</text>
</comment>
<evidence type="ECO:0000256" key="2">
    <source>
        <dbReference type="ARBA" id="ARBA00004496"/>
    </source>
</evidence>
<feature type="region of interest" description="Disordered" evidence="17">
    <location>
        <begin position="214"/>
        <end position="236"/>
    </location>
</feature>
<comment type="similarity">
    <text evidence="4 16">Belongs to the ATP phosphoribosyltransferase family. Short subfamily.</text>
</comment>
<dbReference type="GO" id="GO:0003879">
    <property type="term" value="F:ATP phosphoribosyltransferase activity"/>
    <property type="evidence" value="ECO:0007669"/>
    <property type="project" value="UniProtKB-UniRule"/>
</dbReference>
<gene>
    <name evidence="16 19" type="primary">hisG</name>
    <name evidence="19" type="ORF">NITMOv2_0824</name>
</gene>
<dbReference type="SUPFAM" id="SSF53850">
    <property type="entry name" value="Periplasmic binding protein-like II"/>
    <property type="match status" value="1"/>
</dbReference>
<dbReference type="STRING" id="42253.NITMOv2_0824"/>
<evidence type="ECO:0000256" key="12">
    <source>
        <dbReference type="ARBA" id="ARBA00022741"/>
    </source>
</evidence>
<dbReference type="Pfam" id="PF01634">
    <property type="entry name" value="HisG"/>
    <property type="match status" value="1"/>
</dbReference>
<evidence type="ECO:0000256" key="4">
    <source>
        <dbReference type="ARBA" id="ARBA00009489"/>
    </source>
</evidence>
<dbReference type="PANTHER" id="PTHR21403:SF8">
    <property type="entry name" value="ATP PHOSPHORIBOSYLTRANSFERASE"/>
    <property type="match status" value="1"/>
</dbReference>
<evidence type="ECO:0000256" key="16">
    <source>
        <dbReference type="HAMAP-Rule" id="MF_01018"/>
    </source>
</evidence>
<evidence type="ECO:0000256" key="11">
    <source>
        <dbReference type="ARBA" id="ARBA00022679"/>
    </source>
</evidence>
<dbReference type="Gene3D" id="3.40.190.10">
    <property type="entry name" value="Periplasmic binding protein-like II"/>
    <property type="match status" value="2"/>
</dbReference>
<dbReference type="InterPro" id="IPR018198">
    <property type="entry name" value="ATP_PRibTrfase_CS"/>
</dbReference>
<evidence type="ECO:0000259" key="18">
    <source>
        <dbReference type="Pfam" id="PF01634"/>
    </source>
</evidence>
<comment type="subcellular location">
    <subcellularLocation>
        <location evidence="2 16">Cytoplasm</location>
    </subcellularLocation>
</comment>
<dbReference type="InterPro" id="IPR024893">
    <property type="entry name" value="ATP_PRibTrfase_HisG_short"/>
</dbReference>